<dbReference type="EMBL" id="JAEPQZ010000001">
    <property type="protein sequence ID" value="KAG2185924.1"/>
    <property type="molecule type" value="Genomic_DNA"/>
</dbReference>
<sequence>MWIDEIAQPILTERGNWMASRRKSAADHYSSEKQRDRTCSTGTMAYYNTINDIPVLIRSDGRFYVYHQDPETSKRYTYTMHHKAAYSREGAERQLVATKTKPSCCE</sequence>
<accession>A0A8H7Q3Q8</accession>
<organism evidence="1 2">
    <name type="scientific">Mortierella isabellina</name>
    <name type="common">Filamentous fungus</name>
    <name type="synonym">Umbelopsis isabellina</name>
    <dbReference type="NCBI Taxonomy" id="91625"/>
    <lineage>
        <taxon>Eukaryota</taxon>
        <taxon>Fungi</taxon>
        <taxon>Fungi incertae sedis</taxon>
        <taxon>Mucoromycota</taxon>
        <taxon>Mucoromycotina</taxon>
        <taxon>Umbelopsidomycetes</taxon>
        <taxon>Umbelopsidales</taxon>
        <taxon>Umbelopsidaceae</taxon>
        <taxon>Umbelopsis</taxon>
    </lineage>
</organism>
<dbReference type="AlphaFoldDB" id="A0A8H7Q3Q8"/>
<reference evidence="1" key="1">
    <citation type="submission" date="2020-12" db="EMBL/GenBank/DDBJ databases">
        <title>Metabolic potential, ecology and presence of endohyphal bacteria is reflected in genomic diversity of Mucoromycotina.</title>
        <authorList>
            <person name="Muszewska A."/>
            <person name="Okrasinska A."/>
            <person name="Steczkiewicz K."/>
            <person name="Drgas O."/>
            <person name="Orlowska M."/>
            <person name="Perlinska-Lenart U."/>
            <person name="Aleksandrzak-Piekarczyk T."/>
            <person name="Szatraj K."/>
            <person name="Zielenkiewicz U."/>
            <person name="Pilsyk S."/>
            <person name="Malc E."/>
            <person name="Mieczkowski P."/>
            <person name="Kruszewska J.S."/>
            <person name="Biernat P."/>
            <person name="Pawlowska J."/>
        </authorList>
    </citation>
    <scope>NUCLEOTIDE SEQUENCE</scope>
    <source>
        <strain evidence="1">WA0000067209</strain>
    </source>
</reference>
<protein>
    <submittedName>
        <fullName evidence="1">Uncharacterized protein</fullName>
    </submittedName>
</protein>
<dbReference type="Proteomes" id="UP000654370">
    <property type="component" value="Unassembled WGS sequence"/>
</dbReference>
<dbReference type="OrthoDB" id="10580073at2759"/>
<evidence type="ECO:0000313" key="1">
    <source>
        <dbReference type="EMBL" id="KAG2185924.1"/>
    </source>
</evidence>
<keyword evidence="2" id="KW-1185">Reference proteome</keyword>
<evidence type="ECO:0000313" key="2">
    <source>
        <dbReference type="Proteomes" id="UP000654370"/>
    </source>
</evidence>
<proteinExistence type="predicted"/>
<gene>
    <name evidence="1" type="ORF">INT43_002362</name>
</gene>
<comment type="caution">
    <text evidence="1">The sequence shown here is derived from an EMBL/GenBank/DDBJ whole genome shotgun (WGS) entry which is preliminary data.</text>
</comment>
<name>A0A8H7Q3Q8_MORIS</name>